<comment type="caution">
    <text evidence="1">The sequence shown here is derived from an EMBL/GenBank/DDBJ whole genome shotgun (WGS) entry which is preliminary data.</text>
</comment>
<dbReference type="EMBL" id="JACJQC010000028">
    <property type="protein sequence ID" value="MBD2174283.1"/>
    <property type="molecule type" value="Genomic_DNA"/>
</dbReference>
<accession>A0ABR7ZQ42</accession>
<organism evidence="1 2">
    <name type="scientific">Anabaena cylindrica FACHB-318</name>
    <dbReference type="NCBI Taxonomy" id="2692880"/>
    <lineage>
        <taxon>Bacteria</taxon>
        <taxon>Bacillati</taxon>
        <taxon>Cyanobacteriota</taxon>
        <taxon>Cyanophyceae</taxon>
        <taxon>Nostocales</taxon>
        <taxon>Nostocaceae</taxon>
        <taxon>Anabaena</taxon>
    </lineage>
</organism>
<evidence type="ECO:0000313" key="1">
    <source>
        <dbReference type="EMBL" id="MBD2174283.1"/>
    </source>
</evidence>
<protein>
    <submittedName>
        <fullName evidence="1">Uncharacterized protein</fullName>
    </submittedName>
</protein>
<evidence type="ECO:0000313" key="2">
    <source>
        <dbReference type="Proteomes" id="UP000638897"/>
    </source>
</evidence>
<proteinExistence type="predicted"/>
<gene>
    <name evidence="1" type="ORF">H6F81_24070</name>
</gene>
<reference evidence="1 2" key="1">
    <citation type="journal article" date="2020" name="ISME J.">
        <title>Comparative genomics reveals insights into cyanobacterial evolution and habitat adaptation.</title>
        <authorList>
            <person name="Chen M.Y."/>
            <person name="Teng W.K."/>
            <person name="Zhao L."/>
            <person name="Hu C.X."/>
            <person name="Zhou Y.K."/>
            <person name="Han B.P."/>
            <person name="Song L.R."/>
            <person name="Shu W.S."/>
        </authorList>
    </citation>
    <scope>NUCLEOTIDE SEQUENCE [LARGE SCALE GENOMIC DNA]</scope>
    <source>
        <strain evidence="1 2">FACHB-318</strain>
    </source>
</reference>
<sequence>MANQSPLGINSQEREKMDDLTTRRLRVVEQRYGKKALELAYHAALPLTLTSSLLYCLRETFVPDCPWYAIADVLLSGLCETIGYDLYEMEDNTRYALIERLREDQRFGEQRLHDLSNFMSHYILNRFKQETNEYRREWIPLSYLIADGEGVNAIKEQLRNLLEALPEDDEERIKWKELEKNTRISSKRKALSRCY</sequence>
<dbReference type="RefSeq" id="WP_126987290.1">
    <property type="nucleotide sequence ID" value="NZ_JACJQC010000028.1"/>
</dbReference>
<keyword evidence="2" id="KW-1185">Reference proteome</keyword>
<dbReference type="Proteomes" id="UP000638897">
    <property type="component" value="Unassembled WGS sequence"/>
</dbReference>
<name>A0ABR7ZQ42_ANACY</name>